<name>A0ABS8WPA5_DATST</name>
<evidence type="ECO:0000313" key="1">
    <source>
        <dbReference type="EMBL" id="MCE3051871.1"/>
    </source>
</evidence>
<proteinExistence type="predicted"/>
<sequence>VGSKYAKIEVRTTLALPCARQQHTGARRQHFSTWAGARCPNICTLTHKMQHFSCVMAGAHVGMCYTALDAEVTRGDVARLIQ</sequence>
<keyword evidence="2" id="KW-1185">Reference proteome</keyword>
<organism evidence="1 2">
    <name type="scientific">Datura stramonium</name>
    <name type="common">Jimsonweed</name>
    <name type="synonym">Common thornapple</name>
    <dbReference type="NCBI Taxonomy" id="4076"/>
    <lineage>
        <taxon>Eukaryota</taxon>
        <taxon>Viridiplantae</taxon>
        <taxon>Streptophyta</taxon>
        <taxon>Embryophyta</taxon>
        <taxon>Tracheophyta</taxon>
        <taxon>Spermatophyta</taxon>
        <taxon>Magnoliopsida</taxon>
        <taxon>eudicotyledons</taxon>
        <taxon>Gunneridae</taxon>
        <taxon>Pentapetalae</taxon>
        <taxon>asterids</taxon>
        <taxon>lamiids</taxon>
        <taxon>Solanales</taxon>
        <taxon>Solanaceae</taxon>
        <taxon>Solanoideae</taxon>
        <taxon>Datureae</taxon>
        <taxon>Datura</taxon>
    </lineage>
</organism>
<protein>
    <submittedName>
        <fullName evidence="1">Uncharacterized protein</fullName>
    </submittedName>
</protein>
<dbReference type="Proteomes" id="UP000823775">
    <property type="component" value="Unassembled WGS sequence"/>
</dbReference>
<accession>A0ABS8WPA5</accession>
<reference evidence="1 2" key="1">
    <citation type="journal article" date="2021" name="BMC Genomics">
        <title>Datura genome reveals duplications of psychoactive alkaloid biosynthetic genes and high mutation rate following tissue culture.</title>
        <authorList>
            <person name="Rajewski A."/>
            <person name="Carter-House D."/>
            <person name="Stajich J."/>
            <person name="Litt A."/>
        </authorList>
    </citation>
    <scope>NUCLEOTIDE SEQUENCE [LARGE SCALE GENOMIC DNA]</scope>
    <source>
        <strain evidence="1">AR-01</strain>
    </source>
</reference>
<dbReference type="EMBL" id="JACEIK010009012">
    <property type="protein sequence ID" value="MCE3051871.1"/>
    <property type="molecule type" value="Genomic_DNA"/>
</dbReference>
<comment type="caution">
    <text evidence="1">The sequence shown here is derived from an EMBL/GenBank/DDBJ whole genome shotgun (WGS) entry which is preliminary data.</text>
</comment>
<gene>
    <name evidence="1" type="ORF">HAX54_051089</name>
</gene>
<feature type="non-terminal residue" evidence="1">
    <location>
        <position position="1"/>
    </location>
</feature>
<evidence type="ECO:0000313" key="2">
    <source>
        <dbReference type="Proteomes" id="UP000823775"/>
    </source>
</evidence>